<proteinExistence type="predicted"/>
<dbReference type="AlphaFoldDB" id="A0A5E4QUA4"/>
<keyword evidence="1" id="KW-0732">Signal</keyword>
<evidence type="ECO:0000313" key="2">
    <source>
        <dbReference type="EMBL" id="VVD01321.1"/>
    </source>
</evidence>
<protein>
    <recommendedName>
        <fullName evidence="4">VM domain-containing protein</fullName>
    </recommendedName>
</protein>
<organism evidence="2 3">
    <name type="scientific">Leptidea sinapis</name>
    <dbReference type="NCBI Taxonomy" id="189913"/>
    <lineage>
        <taxon>Eukaryota</taxon>
        <taxon>Metazoa</taxon>
        <taxon>Ecdysozoa</taxon>
        <taxon>Arthropoda</taxon>
        <taxon>Hexapoda</taxon>
        <taxon>Insecta</taxon>
        <taxon>Pterygota</taxon>
        <taxon>Neoptera</taxon>
        <taxon>Endopterygota</taxon>
        <taxon>Lepidoptera</taxon>
        <taxon>Glossata</taxon>
        <taxon>Ditrysia</taxon>
        <taxon>Papilionoidea</taxon>
        <taxon>Pieridae</taxon>
        <taxon>Dismorphiinae</taxon>
        <taxon>Leptidea</taxon>
    </lineage>
</organism>
<evidence type="ECO:0000313" key="3">
    <source>
        <dbReference type="Proteomes" id="UP000324832"/>
    </source>
</evidence>
<gene>
    <name evidence="2" type="ORF">LSINAPIS_LOCUS11773</name>
</gene>
<feature type="chain" id="PRO_5022764150" description="VM domain-containing protein" evidence="1">
    <location>
        <begin position="20"/>
        <end position="132"/>
    </location>
</feature>
<evidence type="ECO:0008006" key="4">
    <source>
        <dbReference type="Google" id="ProtNLM"/>
    </source>
</evidence>
<keyword evidence="3" id="KW-1185">Reference proteome</keyword>
<dbReference type="EMBL" id="FZQP02005299">
    <property type="protein sequence ID" value="VVD01321.1"/>
    <property type="molecule type" value="Genomic_DNA"/>
</dbReference>
<evidence type="ECO:0000256" key="1">
    <source>
        <dbReference type="SAM" id="SignalP"/>
    </source>
</evidence>
<accession>A0A5E4QUA4</accession>
<reference evidence="2 3" key="1">
    <citation type="submission" date="2017-07" db="EMBL/GenBank/DDBJ databases">
        <authorList>
            <person name="Talla V."/>
            <person name="Backstrom N."/>
        </authorList>
    </citation>
    <scope>NUCLEOTIDE SEQUENCE [LARGE SCALE GENOMIC DNA]</scope>
</reference>
<name>A0A5E4QUA4_9NEOP</name>
<dbReference type="Proteomes" id="UP000324832">
    <property type="component" value="Unassembled WGS sequence"/>
</dbReference>
<feature type="signal peptide" evidence="1">
    <location>
        <begin position="1"/>
        <end position="19"/>
    </location>
</feature>
<sequence>MSSFKSIALIVAVFASVESSGVLPVAPAALVAPEQVGYAHAVPQNVPPYAAQINVESRAINTVLPAAAYAASPSFAAAPYVSAPSPYFPSPYAASYALPGPFASAAYAAPYPYAAAPSLIRSPFGFAPTFVR</sequence>